<dbReference type="EMBL" id="UXSR01001422">
    <property type="protein sequence ID" value="VDD78246.1"/>
    <property type="molecule type" value="Genomic_DNA"/>
</dbReference>
<evidence type="ECO:0000313" key="2">
    <source>
        <dbReference type="EMBL" id="VDD78246.1"/>
    </source>
</evidence>
<dbReference type="AlphaFoldDB" id="A0A0R3UBF0"/>
<accession>A0A0R3UBF0</accession>
<feature type="chain" id="PRO_5030017478" evidence="1">
    <location>
        <begin position="26"/>
        <end position="109"/>
    </location>
</feature>
<dbReference type="Proteomes" id="UP000267029">
    <property type="component" value="Unassembled WGS sequence"/>
</dbReference>
<gene>
    <name evidence="2" type="ORF">MCOS_LOCUS4249</name>
</gene>
<evidence type="ECO:0000313" key="3">
    <source>
        <dbReference type="Proteomes" id="UP000267029"/>
    </source>
</evidence>
<reference evidence="2 3" key="1">
    <citation type="submission" date="2018-10" db="EMBL/GenBank/DDBJ databases">
        <authorList>
            <consortium name="Pathogen Informatics"/>
        </authorList>
    </citation>
    <scope>NUCLEOTIDE SEQUENCE [LARGE SCALE GENOMIC DNA]</scope>
</reference>
<proteinExistence type="predicted"/>
<name>A0A0R3UBF0_MESCO</name>
<keyword evidence="1" id="KW-0732">Signal</keyword>
<sequence>MQSFMGLCLSALFLLFLTHPREVFCSEGVNSESLEAEILEVLHAEPRSSEDDVEIIEDAEEKKGKVLAPAGWRRIRRRISREFRNAIRNLRRFPLHLIPMIARPGLIIP</sequence>
<feature type="signal peptide" evidence="1">
    <location>
        <begin position="1"/>
        <end position="25"/>
    </location>
</feature>
<protein>
    <submittedName>
        <fullName evidence="2">Uncharacterized protein</fullName>
    </submittedName>
</protein>
<evidence type="ECO:0000256" key="1">
    <source>
        <dbReference type="SAM" id="SignalP"/>
    </source>
</evidence>
<organism evidence="2 3">
    <name type="scientific">Mesocestoides corti</name>
    <name type="common">Flatworm</name>
    <dbReference type="NCBI Taxonomy" id="53468"/>
    <lineage>
        <taxon>Eukaryota</taxon>
        <taxon>Metazoa</taxon>
        <taxon>Spiralia</taxon>
        <taxon>Lophotrochozoa</taxon>
        <taxon>Platyhelminthes</taxon>
        <taxon>Cestoda</taxon>
        <taxon>Eucestoda</taxon>
        <taxon>Cyclophyllidea</taxon>
        <taxon>Mesocestoididae</taxon>
        <taxon>Mesocestoides</taxon>
    </lineage>
</organism>
<keyword evidence="3" id="KW-1185">Reference proteome</keyword>